<gene>
    <name evidence="1" type="ORF">MNBD_CHLOROFLEXI01-4224</name>
</gene>
<dbReference type="AlphaFoldDB" id="A0A3B0UFS0"/>
<name>A0A3B0UFS0_9ZZZZ</name>
<protein>
    <submittedName>
        <fullName evidence="1">Uncharacterized protein</fullName>
    </submittedName>
</protein>
<accession>A0A3B0UFS0</accession>
<proteinExistence type="predicted"/>
<reference evidence="1" key="1">
    <citation type="submission" date="2018-06" db="EMBL/GenBank/DDBJ databases">
        <authorList>
            <person name="Zhirakovskaya E."/>
        </authorList>
    </citation>
    <scope>NUCLEOTIDE SEQUENCE</scope>
</reference>
<organism evidence="1">
    <name type="scientific">hydrothermal vent metagenome</name>
    <dbReference type="NCBI Taxonomy" id="652676"/>
    <lineage>
        <taxon>unclassified sequences</taxon>
        <taxon>metagenomes</taxon>
        <taxon>ecological metagenomes</taxon>
    </lineage>
</organism>
<sequence length="29" mass="3335">MTVNPDSNIIDGKWFNYLGNSGTDIYERN</sequence>
<evidence type="ECO:0000313" key="1">
    <source>
        <dbReference type="EMBL" id="VAW29861.1"/>
    </source>
</evidence>
<dbReference type="EMBL" id="UOEU01000009">
    <property type="protein sequence ID" value="VAW29861.1"/>
    <property type="molecule type" value="Genomic_DNA"/>
</dbReference>